<dbReference type="EMBL" id="JADXDR010000053">
    <property type="protein sequence ID" value="KAI7842423.1"/>
    <property type="molecule type" value="Genomic_DNA"/>
</dbReference>
<proteinExistence type="predicted"/>
<feature type="region of interest" description="Disordered" evidence="1">
    <location>
        <begin position="301"/>
        <end position="328"/>
    </location>
</feature>
<gene>
    <name evidence="2" type="ORF">COHA_004062</name>
</gene>
<feature type="compositionally biased region" description="Polar residues" evidence="1">
    <location>
        <begin position="303"/>
        <end position="314"/>
    </location>
</feature>
<feature type="compositionally biased region" description="Low complexity" evidence="1">
    <location>
        <begin position="855"/>
        <end position="880"/>
    </location>
</feature>
<name>A0AAD5DTX1_9CHLO</name>
<accession>A0AAD5DTX1</accession>
<feature type="region of interest" description="Disordered" evidence="1">
    <location>
        <begin position="486"/>
        <end position="510"/>
    </location>
</feature>
<feature type="compositionally biased region" description="Polar residues" evidence="1">
    <location>
        <begin position="232"/>
        <end position="242"/>
    </location>
</feature>
<feature type="compositionally biased region" description="Low complexity" evidence="1">
    <location>
        <begin position="571"/>
        <end position="580"/>
    </location>
</feature>
<evidence type="ECO:0000313" key="2">
    <source>
        <dbReference type="EMBL" id="KAI7842423.1"/>
    </source>
</evidence>
<dbReference type="Proteomes" id="UP001205105">
    <property type="component" value="Unassembled WGS sequence"/>
</dbReference>
<feature type="region of interest" description="Disordered" evidence="1">
    <location>
        <begin position="345"/>
        <end position="373"/>
    </location>
</feature>
<feature type="compositionally biased region" description="Low complexity" evidence="1">
    <location>
        <begin position="147"/>
        <end position="159"/>
    </location>
</feature>
<feature type="compositionally biased region" description="Low complexity" evidence="1">
    <location>
        <begin position="449"/>
        <end position="466"/>
    </location>
</feature>
<keyword evidence="3" id="KW-1185">Reference proteome</keyword>
<evidence type="ECO:0000256" key="1">
    <source>
        <dbReference type="SAM" id="MobiDB-lite"/>
    </source>
</evidence>
<dbReference type="AlphaFoldDB" id="A0AAD5DTX1"/>
<reference evidence="2" key="1">
    <citation type="submission" date="2020-11" db="EMBL/GenBank/DDBJ databases">
        <title>Chlorella ohadii genome sequencing and assembly.</title>
        <authorList>
            <person name="Murik O."/>
            <person name="Treves H."/>
            <person name="Kedem I."/>
            <person name="Shotland Y."/>
            <person name="Kaplan A."/>
        </authorList>
    </citation>
    <scope>NUCLEOTIDE SEQUENCE</scope>
    <source>
        <strain evidence="2">1</strain>
    </source>
</reference>
<evidence type="ECO:0000313" key="3">
    <source>
        <dbReference type="Proteomes" id="UP001205105"/>
    </source>
</evidence>
<organism evidence="2 3">
    <name type="scientific">Chlorella ohadii</name>
    <dbReference type="NCBI Taxonomy" id="2649997"/>
    <lineage>
        <taxon>Eukaryota</taxon>
        <taxon>Viridiplantae</taxon>
        <taxon>Chlorophyta</taxon>
        <taxon>core chlorophytes</taxon>
        <taxon>Trebouxiophyceae</taxon>
        <taxon>Chlorellales</taxon>
        <taxon>Chlorellaceae</taxon>
        <taxon>Chlorella clade</taxon>
        <taxon>Chlorella</taxon>
    </lineage>
</organism>
<feature type="region of interest" description="Disordered" evidence="1">
    <location>
        <begin position="855"/>
        <end position="884"/>
    </location>
</feature>
<feature type="region of interest" description="Disordered" evidence="1">
    <location>
        <begin position="147"/>
        <end position="175"/>
    </location>
</feature>
<feature type="compositionally biased region" description="Low complexity" evidence="1">
    <location>
        <begin position="714"/>
        <end position="728"/>
    </location>
</feature>
<feature type="region of interest" description="Disordered" evidence="1">
    <location>
        <begin position="595"/>
        <end position="775"/>
    </location>
</feature>
<sequence length="1084" mass="107357">MKVMNVLLKYTQTSPSLLSSQPAQQRQWQRPAAQQPVLRQLRQAAGGVRGTAPGTSSSNEAAAPAIPSDALQAELQHTAVAAAPPAASSVDPLEQLLHELLAAEGAGDPHSIINLYVAEQLQLQHTAVAATASAAVAAVPAAAAPASAAPHAGPQHAAQLQQRAVPAADNAQLARQGGHSPLALEPVEPEVQAAAPEVHMALMQQAAAAGIEEALPPDLAKELLPLKEQPSLKLQPSESAPSTARHRRSSSLMLPPQLDLAAAAEPAEWSIGAFGPGGAELPATSPDLGQPAGMPAAVLQPPVHQQATQRQQSAPAADSVPLEQQQGGSKQLYVQQWLQRSAAEVAAPESVPAGSSAGYSEDPNQASAQQETLSSLASPAADMAPPTVPTGTAANAERLSPSAAAIAAAAAAASPDAAAAAAPSRASVASRSVSAVTSMRRPGAPEPPSSSSQLDGSSCPPSRIPDAAAATGWAAVAAPVALAAQPEEPQAAADDRSLGSSSWDGSSAAGSELPAALSFSQLQAVGVVDATVMLPTAGAEHVAAAAAGTVDERRCDSPCSSVSPRSDALDPAGNAAPPACPAEASPLAAGAGASAVAAVPAGPQRSSAPSSQAYSSDFDSDFEDAEISYGDLGASRSPAPLAAAATTAASMGAGAAEPMPPAAAAAEDGSRPSSPHLLPPAMWQAGGGSPPGSAGSQQRPRSPHHAALDDRYPGSHPGSPPSSAGSPALQLPVPGATYSRPLSPASRGGSPRASGDGGVTSRPTSPGSAAAAARTAQQAQQAAAAAVADALAMPQELEQEDTVIVYSPAGSSSSGKSSGSHGGQAGSPYSLVQFGIESASVAAAEEAALAAATGPGAAAGAPPAAAVGSPPGTPVVASPGEDYGSCPGSARVDDDTVVQTEEHNRAYLQEVLEYFGRERAEAFAAGAAPYPLELDGYLAIERRRPACGDPQHIWNKLLFDAANEALAAHYAQAVRSLTGRLAPQVALLDPALLDRHVTQRVLRWAALGGSMGSGGIAAVGGGGVGDLSAMLAEDAAEEERALGQLVEALHAELAAAASRAASPEPVAAAAVASPGAPAGAWQAT</sequence>
<feature type="region of interest" description="Disordered" evidence="1">
    <location>
        <begin position="547"/>
        <end position="580"/>
    </location>
</feature>
<feature type="region of interest" description="Disordered" evidence="1">
    <location>
        <begin position="228"/>
        <end position="251"/>
    </location>
</feature>
<feature type="region of interest" description="Disordered" evidence="1">
    <location>
        <begin position="44"/>
        <end position="64"/>
    </location>
</feature>
<feature type="region of interest" description="Disordered" evidence="1">
    <location>
        <begin position="433"/>
        <end position="466"/>
    </location>
</feature>
<protein>
    <submittedName>
        <fullName evidence="2">Uncharacterized protein</fullName>
    </submittedName>
</protein>
<feature type="compositionally biased region" description="Low complexity" evidence="1">
    <location>
        <begin position="595"/>
        <end position="617"/>
    </location>
</feature>
<comment type="caution">
    <text evidence="2">The sequence shown here is derived from an EMBL/GenBank/DDBJ whole genome shotgun (WGS) entry which is preliminary data.</text>
</comment>
<feature type="compositionally biased region" description="Low complexity" evidence="1">
    <location>
        <begin position="632"/>
        <end position="673"/>
    </location>
</feature>
<feature type="compositionally biased region" description="Polar residues" evidence="1">
    <location>
        <begin position="362"/>
        <end position="373"/>
    </location>
</feature>